<dbReference type="Gene3D" id="1.10.287.130">
    <property type="match status" value="1"/>
</dbReference>
<feature type="transmembrane region" description="Helical" evidence="14">
    <location>
        <begin position="127"/>
        <end position="150"/>
    </location>
</feature>
<dbReference type="InterPro" id="IPR035965">
    <property type="entry name" value="PAS-like_dom_sf"/>
</dbReference>
<dbReference type="SMART" id="SM00387">
    <property type="entry name" value="HATPase_c"/>
    <property type="match status" value="1"/>
</dbReference>
<dbReference type="AlphaFoldDB" id="A0AA52EGY2"/>
<dbReference type="PIRSF" id="PIRSF037532">
    <property type="entry name" value="STHK_NtrY"/>
    <property type="match status" value="1"/>
</dbReference>
<dbReference type="InterPro" id="IPR003594">
    <property type="entry name" value="HATPase_dom"/>
</dbReference>
<evidence type="ECO:0000259" key="15">
    <source>
        <dbReference type="PROSITE" id="PS50109"/>
    </source>
</evidence>
<evidence type="ECO:0000259" key="17">
    <source>
        <dbReference type="PROSITE" id="PS50885"/>
    </source>
</evidence>
<dbReference type="Gene3D" id="3.30.450.20">
    <property type="entry name" value="PAS domain"/>
    <property type="match status" value="1"/>
</dbReference>
<evidence type="ECO:0000256" key="6">
    <source>
        <dbReference type="ARBA" id="ARBA00022679"/>
    </source>
</evidence>
<dbReference type="InterPro" id="IPR017232">
    <property type="entry name" value="NtrY"/>
</dbReference>
<dbReference type="GO" id="GO:0000155">
    <property type="term" value="F:phosphorelay sensor kinase activity"/>
    <property type="evidence" value="ECO:0007669"/>
    <property type="project" value="InterPro"/>
</dbReference>
<dbReference type="SMART" id="SM00388">
    <property type="entry name" value="HisKA"/>
    <property type="match status" value="1"/>
</dbReference>
<comment type="subcellular location">
    <subcellularLocation>
        <location evidence="2">Cell membrane</location>
        <topology evidence="2">Multi-pass membrane protein</topology>
    </subcellularLocation>
</comment>
<dbReference type="RefSeq" id="WP_310798158.1">
    <property type="nucleotide sequence ID" value="NZ_CP123872.1"/>
</dbReference>
<dbReference type="InterPro" id="IPR045671">
    <property type="entry name" value="NtrY-like_N"/>
</dbReference>
<dbReference type="Gene3D" id="3.30.565.10">
    <property type="entry name" value="Histidine kinase-like ATPase, C-terminal domain"/>
    <property type="match status" value="1"/>
</dbReference>
<evidence type="ECO:0000256" key="4">
    <source>
        <dbReference type="ARBA" id="ARBA00022475"/>
    </source>
</evidence>
<dbReference type="KEGG" id="tmk:QGN29_12260"/>
<dbReference type="SUPFAM" id="SSF55874">
    <property type="entry name" value="ATPase domain of HSP90 chaperone/DNA topoisomerase II/histidine kinase"/>
    <property type="match status" value="1"/>
</dbReference>
<dbReference type="SUPFAM" id="SSF47384">
    <property type="entry name" value="Homodimeric domain of signal transducing histidine kinase"/>
    <property type="match status" value="1"/>
</dbReference>
<evidence type="ECO:0000256" key="9">
    <source>
        <dbReference type="ARBA" id="ARBA00022777"/>
    </source>
</evidence>
<dbReference type="PANTHER" id="PTHR44936:SF10">
    <property type="entry name" value="SENSOR PROTEIN RSTB"/>
    <property type="match status" value="1"/>
</dbReference>
<dbReference type="SUPFAM" id="SSF55785">
    <property type="entry name" value="PYP-like sensor domain (PAS domain)"/>
    <property type="match status" value="1"/>
</dbReference>
<keyword evidence="13 14" id="KW-0472">Membrane</keyword>
<gene>
    <name evidence="18" type="ORF">QGN29_12260</name>
</gene>
<evidence type="ECO:0000256" key="11">
    <source>
        <dbReference type="ARBA" id="ARBA00022989"/>
    </source>
</evidence>
<keyword evidence="9 18" id="KW-0418">Kinase</keyword>
<evidence type="ECO:0000256" key="12">
    <source>
        <dbReference type="ARBA" id="ARBA00023012"/>
    </source>
</evidence>
<keyword evidence="4" id="KW-1003">Cell membrane</keyword>
<evidence type="ECO:0000256" key="14">
    <source>
        <dbReference type="SAM" id="Phobius"/>
    </source>
</evidence>
<evidence type="ECO:0000256" key="3">
    <source>
        <dbReference type="ARBA" id="ARBA00012438"/>
    </source>
</evidence>
<organism evidence="18 19">
    <name type="scientific">Temperatibacter marinus</name>
    <dbReference type="NCBI Taxonomy" id="1456591"/>
    <lineage>
        <taxon>Bacteria</taxon>
        <taxon>Pseudomonadati</taxon>
        <taxon>Pseudomonadota</taxon>
        <taxon>Alphaproteobacteria</taxon>
        <taxon>Kordiimonadales</taxon>
        <taxon>Temperatibacteraceae</taxon>
        <taxon>Temperatibacter</taxon>
    </lineage>
</organism>
<dbReference type="Proteomes" id="UP001268683">
    <property type="component" value="Chromosome"/>
</dbReference>
<dbReference type="CDD" id="cd06225">
    <property type="entry name" value="HAMP"/>
    <property type="match status" value="1"/>
</dbReference>
<feature type="domain" description="HAMP" evidence="17">
    <location>
        <begin position="353"/>
        <end position="406"/>
    </location>
</feature>
<name>A0AA52EGY2_9PROT</name>
<feature type="transmembrane region" description="Helical" evidence="14">
    <location>
        <begin position="331"/>
        <end position="351"/>
    </location>
</feature>
<evidence type="ECO:0000259" key="16">
    <source>
        <dbReference type="PROSITE" id="PS50112"/>
    </source>
</evidence>
<dbReference type="PRINTS" id="PR00344">
    <property type="entry name" value="BCTRLSENSOR"/>
</dbReference>
<feature type="domain" description="Histidine kinase" evidence="15">
    <location>
        <begin position="543"/>
        <end position="766"/>
    </location>
</feature>
<dbReference type="InterPro" id="IPR036890">
    <property type="entry name" value="HATPase_C_sf"/>
</dbReference>
<dbReference type="InterPro" id="IPR005467">
    <property type="entry name" value="His_kinase_dom"/>
</dbReference>
<dbReference type="InterPro" id="IPR013767">
    <property type="entry name" value="PAS_fold"/>
</dbReference>
<dbReference type="InterPro" id="IPR050980">
    <property type="entry name" value="2C_sensor_his_kinase"/>
</dbReference>
<dbReference type="GO" id="GO:0005886">
    <property type="term" value="C:plasma membrane"/>
    <property type="evidence" value="ECO:0007669"/>
    <property type="project" value="UniProtKB-SubCell"/>
</dbReference>
<evidence type="ECO:0000313" key="18">
    <source>
        <dbReference type="EMBL" id="WND02322.1"/>
    </source>
</evidence>
<dbReference type="SMART" id="SM00091">
    <property type="entry name" value="PAS"/>
    <property type="match status" value="1"/>
</dbReference>
<dbReference type="SMART" id="SM00304">
    <property type="entry name" value="HAMP"/>
    <property type="match status" value="1"/>
</dbReference>
<protein>
    <recommendedName>
        <fullName evidence="3">histidine kinase</fullName>
        <ecNumber evidence="3">2.7.13.3</ecNumber>
    </recommendedName>
</protein>
<dbReference type="Pfam" id="PF02518">
    <property type="entry name" value="HATPase_c"/>
    <property type="match status" value="1"/>
</dbReference>
<evidence type="ECO:0000256" key="1">
    <source>
        <dbReference type="ARBA" id="ARBA00000085"/>
    </source>
</evidence>
<dbReference type="EMBL" id="CP123872">
    <property type="protein sequence ID" value="WND02322.1"/>
    <property type="molecule type" value="Genomic_DNA"/>
</dbReference>
<dbReference type="GO" id="GO:0005524">
    <property type="term" value="F:ATP binding"/>
    <property type="evidence" value="ECO:0007669"/>
    <property type="project" value="UniProtKB-KW"/>
</dbReference>
<evidence type="ECO:0000256" key="7">
    <source>
        <dbReference type="ARBA" id="ARBA00022692"/>
    </source>
</evidence>
<feature type="transmembrane region" description="Helical" evidence="14">
    <location>
        <begin position="51"/>
        <end position="69"/>
    </location>
</feature>
<dbReference type="InterPro" id="IPR036097">
    <property type="entry name" value="HisK_dim/P_sf"/>
</dbReference>
<keyword evidence="7 14" id="KW-0812">Transmembrane</keyword>
<dbReference type="InterPro" id="IPR000014">
    <property type="entry name" value="PAS"/>
</dbReference>
<dbReference type="GO" id="GO:0006355">
    <property type="term" value="P:regulation of DNA-templated transcription"/>
    <property type="evidence" value="ECO:0007669"/>
    <property type="project" value="InterPro"/>
</dbReference>
<evidence type="ECO:0000256" key="13">
    <source>
        <dbReference type="ARBA" id="ARBA00023136"/>
    </source>
</evidence>
<sequence length="786" mass="87755">MSDLSTDSKPTTLSSKANASLIEIDGGPKLPGRSRAKFLLWARRVNLSRKIEVFLAILAIVSAVATYIAMSRKDTPFDVTSGRTMQTLLFVNLVLIMAMSMSIVRWISKVWLARRNSAPGSRLHSRVIGVFSVIAIVPPIIMAVFSFLFLEFGVQTWFSEKVRSTVYNSLQISETYVVERRTEIQNNLISIAYEFNQLSPVDQGDSAVLRDKINSEFQRRSLSEIVAFSVVGTDAIPIAKAEQTLGLNVARFPPEFIRKAQRGEMVIETIVADRMVVGMIRLSSFITPTFIYISRDLDPRVLAYLEATRNAVADYESLEGERSDILLQFNLVFILVSLLILMSAIWVGLWFSSRLVTPLSNLLDASERVAQGDLQARVPSMATSDEVGTLSRAFNRMTDQLEHNQKALLKANDEMDMRRRFLEEVLSGVSTGVIGVHGDGTIFVPNKAACDLLGQTVEDLIGKSILDAIPEIKELLDQADSNRDKIAKGQINLEKHGETLTLLARIAIEREGSQNVGIVVTFDDLTEQLADQRTAAWADVARRIAHEIKNPLTPIQLSAERIKRKYAKTIEDPGVFVQCTDTIVRQVGDLRRMVDEFSSFARMPSPVIRETDLVDVIKQAVFLQDVGWQDIAISFQSKSPVQYIACDGRLLGQAITNLIKNAAESVSQRIDDDKRNGSDTFEPGKVDVFIEQDDNRTILTIEDNGMGLPQEQKDRLMEPYVTTRKSGTGLGLAIVRKIAEEHGARIRIMDRQNIGARAEFTLLHSALVKRAERQEQDIQPEQINKS</sequence>
<dbReference type="Gene3D" id="6.10.340.10">
    <property type="match status" value="1"/>
</dbReference>
<keyword evidence="5" id="KW-0597">Phosphoprotein</keyword>
<dbReference type="SUPFAM" id="SSF158472">
    <property type="entry name" value="HAMP domain-like"/>
    <property type="match status" value="1"/>
</dbReference>
<keyword evidence="11 14" id="KW-1133">Transmembrane helix</keyword>
<dbReference type="PROSITE" id="PS50112">
    <property type="entry name" value="PAS"/>
    <property type="match status" value="1"/>
</dbReference>
<dbReference type="InterPro" id="IPR003660">
    <property type="entry name" value="HAMP_dom"/>
</dbReference>
<dbReference type="InterPro" id="IPR003661">
    <property type="entry name" value="HisK_dim/P_dom"/>
</dbReference>
<dbReference type="PROSITE" id="PS50885">
    <property type="entry name" value="HAMP"/>
    <property type="match status" value="1"/>
</dbReference>
<keyword evidence="19" id="KW-1185">Reference proteome</keyword>
<dbReference type="Pfam" id="PF00512">
    <property type="entry name" value="HisKA"/>
    <property type="match status" value="1"/>
</dbReference>
<feature type="domain" description="PAS" evidence="16">
    <location>
        <begin position="418"/>
        <end position="480"/>
    </location>
</feature>
<dbReference type="CDD" id="cd00082">
    <property type="entry name" value="HisKA"/>
    <property type="match status" value="1"/>
</dbReference>
<dbReference type="EC" id="2.7.13.3" evidence="3"/>
<feature type="transmembrane region" description="Helical" evidence="14">
    <location>
        <begin position="275"/>
        <end position="293"/>
    </location>
</feature>
<keyword evidence="8" id="KW-0547">Nucleotide-binding</keyword>
<dbReference type="InterPro" id="IPR004358">
    <property type="entry name" value="Sig_transdc_His_kin-like_C"/>
</dbReference>
<keyword evidence="6" id="KW-0808">Transferase</keyword>
<feature type="transmembrane region" description="Helical" evidence="14">
    <location>
        <begin position="89"/>
        <end position="107"/>
    </location>
</feature>
<dbReference type="Pfam" id="PF00989">
    <property type="entry name" value="PAS"/>
    <property type="match status" value="1"/>
</dbReference>
<comment type="catalytic activity">
    <reaction evidence="1">
        <text>ATP + protein L-histidine = ADP + protein N-phospho-L-histidine.</text>
        <dbReference type="EC" id="2.7.13.3"/>
    </reaction>
</comment>
<dbReference type="CDD" id="cd00130">
    <property type="entry name" value="PAS"/>
    <property type="match status" value="1"/>
</dbReference>
<accession>A0AA52EGY2</accession>
<dbReference type="PROSITE" id="PS50109">
    <property type="entry name" value="HIS_KIN"/>
    <property type="match status" value="1"/>
</dbReference>
<evidence type="ECO:0000313" key="19">
    <source>
        <dbReference type="Proteomes" id="UP001268683"/>
    </source>
</evidence>
<reference evidence="18" key="1">
    <citation type="submission" date="2023-04" db="EMBL/GenBank/DDBJ databases">
        <title>Complete genome sequence of Temperatibacter marinus.</title>
        <authorList>
            <person name="Rong J.-C."/>
            <person name="Yi M.-L."/>
            <person name="Zhao Q."/>
        </authorList>
    </citation>
    <scope>NUCLEOTIDE SEQUENCE</scope>
    <source>
        <strain evidence="18">NBRC 110045</strain>
    </source>
</reference>
<dbReference type="PANTHER" id="PTHR44936">
    <property type="entry name" value="SENSOR PROTEIN CREC"/>
    <property type="match status" value="1"/>
</dbReference>
<evidence type="ECO:0000256" key="2">
    <source>
        <dbReference type="ARBA" id="ARBA00004651"/>
    </source>
</evidence>
<dbReference type="Pfam" id="PF00672">
    <property type="entry name" value="HAMP"/>
    <property type="match status" value="1"/>
</dbReference>
<evidence type="ECO:0000256" key="5">
    <source>
        <dbReference type="ARBA" id="ARBA00022553"/>
    </source>
</evidence>
<evidence type="ECO:0000256" key="8">
    <source>
        <dbReference type="ARBA" id="ARBA00022741"/>
    </source>
</evidence>
<keyword evidence="10" id="KW-0067">ATP-binding</keyword>
<keyword evidence="12" id="KW-0902">Two-component regulatory system</keyword>
<evidence type="ECO:0000256" key="10">
    <source>
        <dbReference type="ARBA" id="ARBA00022840"/>
    </source>
</evidence>
<dbReference type="NCBIfam" id="TIGR00229">
    <property type="entry name" value="sensory_box"/>
    <property type="match status" value="1"/>
</dbReference>
<dbReference type="Pfam" id="PF19312">
    <property type="entry name" value="NtrY_N"/>
    <property type="match status" value="1"/>
</dbReference>
<proteinExistence type="predicted"/>